<dbReference type="AlphaFoldDB" id="W9CFG8"/>
<dbReference type="HOGENOM" id="CLU_055170_0_0_1"/>
<organism evidence="2 3">
    <name type="scientific">Sclerotinia borealis (strain F-4128)</name>
    <dbReference type="NCBI Taxonomy" id="1432307"/>
    <lineage>
        <taxon>Eukaryota</taxon>
        <taxon>Fungi</taxon>
        <taxon>Dikarya</taxon>
        <taxon>Ascomycota</taxon>
        <taxon>Pezizomycotina</taxon>
        <taxon>Leotiomycetes</taxon>
        <taxon>Helotiales</taxon>
        <taxon>Sclerotiniaceae</taxon>
        <taxon>Sclerotinia</taxon>
    </lineage>
</organism>
<dbReference type="InterPro" id="IPR011009">
    <property type="entry name" value="Kinase-like_dom_sf"/>
</dbReference>
<reference evidence="2 3" key="1">
    <citation type="journal article" date="2014" name="Genome Announc.">
        <title>Draft genome sequence of Sclerotinia borealis, a psychrophilic plant pathogenic fungus.</title>
        <authorList>
            <person name="Mardanov A.V."/>
            <person name="Beletsky A.V."/>
            <person name="Kadnikov V.V."/>
            <person name="Ignatov A.N."/>
            <person name="Ravin N.V."/>
        </authorList>
    </citation>
    <scope>NUCLEOTIDE SEQUENCE [LARGE SCALE GENOMIC DNA]</scope>
    <source>
        <strain evidence="3">F-4157</strain>
    </source>
</reference>
<evidence type="ECO:0000313" key="2">
    <source>
        <dbReference type="EMBL" id="ESZ94611.1"/>
    </source>
</evidence>
<comment type="caution">
    <text evidence="2">The sequence shown here is derived from an EMBL/GenBank/DDBJ whole genome shotgun (WGS) entry which is preliminary data.</text>
</comment>
<protein>
    <recommendedName>
        <fullName evidence="1">Aminoglycoside phosphotransferase domain-containing protein</fullName>
    </recommendedName>
</protein>
<keyword evidence="3" id="KW-1185">Reference proteome</keyword>
<dbReference type="EMBL" id="AYSA01000235">
    <property type="protein sequence ID" value="ESZ94611.1"/>
    <property type="molecule type" value="Genomic_DNA"/>
</dbReference>
<dbReference type="PANTHER" id="PTHR21310:SF56">
    <property type="entry name" value="AMINOGLYCOSIDE PHOSPHOTRANSFERASE DOMAIN-CONTAINING PROTEIN"/>
    <property type="match status" value="1"/>
</dbReference>
<dbReference type="Gene3D" id="3.90.1200.10">
    <property type="match status" value="1"/>
</dbReference>
<dbReference type="SUPFAM" id="SSF56112">
    <property type="entry name" value="Protein kinase-like (PK-like)"/>
    <property type="match status" value="1"/>
</dbReference>
<feature type="domain" description="Aminoglycoside phosphotransferase" evidence="1">
    <location>
        <begin position="226"/>
        <end position="316"/>
    </location>
</feature>
<proteinExistence type="predicted"/>
<name>W9CFG8_SCLBF</name>
<dbReference type="InterPro" id="IPR051678">
    <property type="entry name" value="AGP_Transferase"/>
</dbReference>
<gene>
    <name evidence="2" type="ORF">SBOR_5022</name>
</gene>
<accession>W9CFG8</accession>
<dbReference type="PANTHER" id="PTHR21310">
    <property type="entry name" value="AMINOGLYCOSIDE PHOSPHOTRANSFERASE-RELATED-RELATED"/>
    <property type="match status" value="1"/>
</dbReference>
<dbReference type="Pfam" id="PF01636">
    <property type="entry name" value="APH"/>
    <property type="match status" value="1"/>
</dbReference>
<dbReference type="Proteomes" id="UP000019487">
    <property type="component" value="Unassembled WGS sequence"/>
</dbReference>
<dbReference type="InterPro" id="IPR002575">
    <property type="entry name" value="Aminoglycoside_PTrfase"/>
</dbReference>
<sequence>MSGNFITNPFPSSLDGIEQVTAVIEEFGQDIGFGHDVENCEVVGGSNNYVVMFSYIPDTSSRPGSREKFILRTRKNKLIDTTYMVDDSTARAVAVMHTYGHGGPSASLLPIPAILAYDGTCDNPIKCPFIIQRKAAGKTLEEHYKILNSSIPSTDSYDLTERLKFAEEIAKLIANMENNFTFSEYGRLNDSGDMPSSDMDFVGSTMKICIYGTPIDTDDMTISTKPDYQNFISSLVDAWTAPTTSHPTQAYLNDLSKLRQIFEEMSNAGLFGRYNHTPTLFHPDLYPRNVIFDCVEPRDIELTAVIDWDDAVVLPRIMTRKPPYWLWNRHRLPPSEQQTIKRHFYDYIERLIPGYRNEADGREAVLLRALSMYAFRGPGWRYHRDLRLRIWWKNGRM</sequence>
<evidence type="ECO:0000259" key="1">
    <source>
        <dbReference type="Pfam" id="PF01636"/>
    </source>
</evidence>
<dbReference type="OrthoDB" id="2968323at2759"/>
<evidence type="ECO:0000313" key="3">
    <source>
        <dbReference type="Proteomes" id="UP000019487"/>
    </source>
</evidence>